<keyword evidence="3" id="KW-1185">Reference proteome</keyword>
<accession>A0ABT7ZWT0</accession>
<feature type="signal peptide" evidence="1">
    <location>
        <begin position="1"/>
        <end position="19"/>
    </location>
</feature>
<proteinExistence type="predicted"/>
<keyword evidence="1" id="KW-0732">Signal</keyword>
<feature type="chain" id="PRO_5046981467" description="DUF4251 domain-containing protein" evidence="1">
    <location>
        <begin position="20"/>
        <end position="187"/>
    </location>
</feature>
<reference evidence="2 3" key="1">
    <citation type="journal article" date="2023" name="Int. J. Syst. Evol. Microbiol.">
        <title>Winogradskyella bathintestinalis sp. nov., isolated from the intestine of the deep-sea loosejaw dragonfish, Malacosteus niger.</title>
        <authorList>
            <person name="Uniacke-Lowe S."/>
            <person name="Johnson C.N."/>
            <person name="Stanton C."/>
            <person name="Hill C."/>
            <person name="Ross P."/>
        </authorList>
    </citation>
    <scope>NUCLEOTIDE SEQUENCE [LARGE SCALE GENOMIC DNA]</scope>
    <source>
        <strain evidence="2 3">APC 3343</strain>
    </source>
</reference>
<dbReference type="EMBL" id="JASDDK010000004">
    <property type="protein sequence ID" value="MDN3493453.1"/>
    <property type="molecule type" value="Genomic_DNA"/>
</dbReference>
<sequence length="187" mass="20798">MKTILSIITILCMTTSIHAKNFNNSIIHNDKNLRSYFFADMSLASIKADVEANKRAYFMTGSFTVIKTPNAEEANVAHTVDVSFRNELIISKSANDYIQVNAKATRNDNNSNNEFRIYVHPDNGGQGKIDKNNIKVNWKTGSTEVSHKLTNVSIIYQEDSILIVGTMQKGGYTMGVTLAISKDSKLI</sequence>
<gene>
    <name evidence="2" type="ORF">QMA06_12035</name>
</gene>
<evidence type="ECO:0000313" key="3">
    <source>
        <dbReference type="Proteomes" id="UP001231197"/>
    </source>
</evidence>
<evidence type="ECO:0008006" key="4">
    <source>
        <dbReference type="Google" id="ProtNLM"/>
    </source>
</evidence>
<dbReference type="RefSeq" id="WP_290207112.1">
    <property type="nucleotide sequence ID" value="NZ_JASDDK010000004.1"/>
</dbReference>
<name>A0ABT7ZWT0_9FLAO</name>
<dbReference type="Proteomes" id="UP001231197">
    <property type="component" value="Unassembled WGS sequence"/>
</dbReference>
<evidence type="ECO:0000256" key="1">
    <source>
        <dbReference type="SAM" id="SignalP"/>
    </source>
</evidence>
<organism evidence="2 3">
    <name type="scientific">Winogradskyella bathintestinalis</name>
    <dbReference type="NCBI Taxonomy" id="3035208"/>
    <lineage>
        <taxon>Bacteria</taxon>
        <taxon>Pseudomonadati</taxon>
        <taxon>Bacteroidota</taxon>
        <taxon>Flavobacteriia</taxon>
        <taxon>Flavobacteriales</taxon>
        <taxon>Flavobacteriaceae</taxon>
        <taxon>Winogradskyella</taxon>
    </lineage>
</organism>
<protein>
    <recommendedName>
        <fullName evidence="4">DUF4251 domain-containing protein</fullName>
    </recommendedName>
</protein>
<evidence type="ECO:0000313" key="2">
    <source>
        <dbReference type="EMBL" id="MDN3493453.1"/>
    </source>
</evidence>
<comment type="caution">
    <text evidence="2">The sequence shown here is derived from an EMBL/GenBank/DDBJ whole genome shotgun (WGS) entry which is preliminary data.</text>
</comment>